<reference evidence="1 2" key="1">
    <citation type="journal article" date="2019" name="Int. J. Syst. Evol. Microbiol.">
        <title>The Global Catalogue of Microorganisms (GCM) 10K type strain sequencing project: providing services to taxonomists for standard genome sequencing and annotation.</title>
        <authorList>
            <consortium name="The Broad Institute Genomics Platform"/>
            <consortium name="The Broad Institute Genome Sequencing Center for Infectious Disease"/>
            <person name="Wu L."/>
            <person name="Ma J."/>
        </authorList>
    </citation>
    <scope>NUCLEOTIDE SEQUENCE [LARGE SCALE GENOMIC DNA]</scope>
    <source>
        <strain evidence="1 2">JCM 6833</strain>
    </source>
</reference>
<evidence type="ECO:0000313" key="2">
    <source>
        <dbReference type="Proteomes" id="UP001501509"/>
    </source>
</evidence>
<dbReference type="Proteomes" id="UP001501509">
    <property type="component" value="Unassembled WGS sequence"/>
</dbReference>
<organism evidence="1 2">
    <name type="scientific">Actinomadura fulvescens</name>
    <dbReference type="NCBI Taxonomy" id="46160"/>
    <lineage>
        <taxon>Bacteria</taxon>
        <taxon>Bacillati</taxon>
        <taxon>Actinomycetota</taxon>
        <taxon>Actinomycetes</taxon>
        <taxon>Streptosporangiales</taxon>
        <taxon>Thermomonosporaceae</taxon>
        <taxon>Actinomadura</taxon>
    </lineage>
</organism>
<dbReference type="EMBL" id="BAAATD010000013">
    <property type="protein sequence ID" value="GAA2628105.1"/>
    <property type="molecule type" value="Genomic_DNA"/>
</dbReference>
<accession>A0ABN3QJH1</accession>
<keyword evidence="2" id="KW-1185">Reference proteome</keyword>
<protein>
    <submittedName>
        <fullName evidence="1">Uncharacterized protein</fullName>
    </submittedName>
</protein>
<gene>
    <name evidence="1" type="ORF">GCM10010411_76730</name>
</gene>
<name>A0ABN3QJH1_9ACTN</name>
<proteinExistence type="predicted"/>
<dbReference type="RefSeq" id="WP_344547403.1">
    <property type="nucleotide sequence ID" value="NZ_BAAATD010000013.1"/>
</dbReference>
<evidence type="ECO:0000313" key="1">
    <source>
        <dbReference type="EMBL" id="GAA2628105.1"/>
    </source>
</evidence>
<sequence length="158" mass="17308">MTDPEGVTATAPNLVADTGACCARPNICDCGHPPEPVPPGGGATGYATWSPTGETLCYPCADQRQREELRTAQRAVVYLSDGQMHVTTWTGGLLGRVTRSWLGSTRCDTLSGPWRMRYVHVTDVHGGRWHGQGSDAWQAIVLHRTTRRRVRRSSGNHR</sequence>
<comment type="caution">
    <text evidence="1">The sequence shown here is derived from an EMBL/GenBank/DDBJ whole genome shotgun (WGS) entry which is preliminary data.</text>
</comment>